<comment type="caution">
    <text evidence="2">The sequence shown here is derived from an EMBL/GenBank/DDBJ whole genome shotgun (WGS) entry which is preliminary data.</text>
</comment>
<feature type="signal peptide" evidence="1">
    <location>
        <begin position="1"/>
        <end position="23"/>
    </location>
</feature>
<evidence type="ECO:0000256" key="1">
    <source>
        <dbReference type="SAM" id="SignalP"/>
    </source>
</evidence>
<gene>
    <name evidence="2" type="ORF">LARSCL_LOCUS1362</name>
</gene>
<protein>
    <submittedName>
        <fullName evidence="2">Uncharacterized protein</fullName>
    </submittedName>
</protein>
<keyword evidence="3" id="KW-1185">Reference proteome</keyword>
<accession>A0AAV1YYQ8</accession>
<reference evidence="2 3" key="1">
    <citation type="submission" date="2024-04" db="EMBL/GenBank/DDBJ databases">
        <authorList>
            <person name="Rising A."/>
            <person name="Reimegard J."/>
            <person name="Sonavane S."/>
            <person name="Akerstrom W."/>
            <person name="Nylinder S."/>
            <person name="Hedman E."/>
            <person name="Kallberg Y."/>
        </authorList>
    </citation>
    <scope>NUCLEOTIDE SEQUENCE [LARGE SCALE GENOMIC DNA]</scope>
</reference>
<dbReference type="AlphaFoldDB" id="A0AAV1YYQ8"/>
<dbReference type="Proteomes" id="UP001497382">
    <property type="component" value="Unassembled WGS sequence"/>
</dbReference>
<name>A0AAV1YYQ8_9ARAC</name>
<evidence type="ECO:0000313" key="3">
    <source>
        <dbReference type="Proteomes" id="UP001497382"/>
    </source>
</evidence>
<sequence>MDFPRSFKIFLAVASLLIELSLCIPWYKDVGQGDMLNSLNSPYLSAAYDSFYGERERIPKSISKRSADWSNRQSSS</sequence>
<proteinExistence type="predicted"/>
<keyword evidence="1" id="KW-0732">Signal</keyword>
<dbReference type="EMBL" id="CAXIEN010000008">
    <property type="protein sequence ID" value="CAL1263160.1"/>
    <property type="molecule type" value="Genomic_DNA"/>
</dbReference>
<feature type="non-terminal residue" evidence="2">
    <location>
        <position position="76"/>
    </location>
</feature>
<organism evidence="2 3">
    <name type="scientific">Larinioides sclopetarius</name>
    <dbReference type="NCBI Taxonomy" id="280406"/>
    <lineage>
        <taxon>Eukaryota</taxon>
        <taxon>Metazoa</taxon>
        <taxon>Ecdysozoa</taxon>
        <taxon>Arthropoda</taxon>
        <taxon>Chelicerata</taxon>
        <taxon>Arachnida</taxon>
        <taxon>Araneae</taxon>
        <taxon>Araneomorphae</taxon>
        <taxon>Entelegynae</taxon>
        <taxon>Araneoidea</taxon>
        <taxon>Araneidae</taxon>
        <taxon>Larinioides</taxon>
    </lineage>
</organism>
<evidence type="ECO:0000313" key="2">
    <source>
        <dbReference type="EMBL" id="CAL1263160.1"/>
    </source>
</evidence>
<feature type="chain" id="PRO_5043326408" evidence="1">
    <location>
        <begin position="24"/>
        <end position="76"/>
    </location>
</feature>